<proteinExistence type="predicted"/>
<dbReference type="SUPFAM" id="SSF51055">
    <property type="entry name" value="Carbohydrate binding domain"/>
    <property type="match status" value="1"/>
</dbReference>
<dbReference type="InterPro" id="IPR036573">
    <property type="entry name" value="CBM_sf_5/12"/>
</dbReference>
<keyword evidence="1 5" id="KW-0378">Hydrolase</keyword>
<dbReference type="InterPro" id="IPR003610">
    <property type="entry name" value="CBM5/12"/>
</dbReference>
<evidence type="ECO:0000259" key="4">
    <source>
        <dbReference type="SMART" id="SM00495"/>
    </source>
</evidence>
<dbReference type="Gene3D" id="2.10.10.20">
    <property type="entry name" value="Carbohydrate-binding module superfamily 5/12"/>
    <property type="match status" value="1"/>
</dbReference>
<dbReference type="PANTHER" id="PTHR42976:SF1">
    <property type="entry name" value="GH18 DOMAIN-CONTAINING PROTEIN-RELATED"/>
    <property type="match status" value="1"/>
</dbReference>
<accession>A0ABT5BYG5</accession>
<reference evidence="5 6" key="1">
    <citation type="submission" date="2023-01" db="EMBL/GenBank/DDBJ databases">
        <title>Minimal conservation of predation-associated metabolite biosynthetic gene clusters underscores biosynthetic potential of Myxococcota including descriptions for ten novel species: Archangium lansinium sp. nov., Myxococcus landrumus sp. nov., Nannocystis bai.</title>
        <authorList>
            <person name="Ahearne A."/>
            <person name="Stevens C."/>
            <person name="Dowd S."/>
        </authorList>
    </citation>
    <scope>NUCLEOTIDE SEQUENCE [LARGE SCALE GENOMIC DNA]</scope>
    <source>
        <strain evidence="5 6">WIWO2</strain>
    </source>
</reference>
<comment type="caution">
    <text evidence="5">The sequence shown here is derived from an EMBL/GenBank/DDBJ whole genome shotgun (WGS) entry which is preliminary data.</text>
</comment>
<keyword evidence="3" id="KW-0732">Signal</keyword>
<feature type="domain" description="Chitin-binding type-3" evidence="4">
    <location>
        <begin position="38"/>
        <end position="84"/>
    </location>
</feature>
<dbReference type="SMART" id="SM00495">
    <property type="entry name" value="ChtBD3"/>
    <property type="match status" value="1"/>
</dbReference>
<dbReference type="EMBL" id="JAQNDK010000002">
    <property type="protein sequence ID" value="MDC0679183.1"/>
    <property type="molecule type" value="Genomic_DNA"/>
</dbReference>
<dbReference type="InterPro" id="IPR052750">
    <property type="entry name" value="GH18_Chitinase"/>
</dbReference>
<dbReference type="SUPFAM" id="SSF51445">
    <property type="entry name" value="(Trans)glycosidases"/>
    <property type="match status" value="1"/>
</dbReference>
<dbReference type="Proteomes" id="UP001217485">
    <property type="component" value="Unassembled WGS sequence"/>
</dbReference>
<name>A0ABT5BYG5_9BACT</name>
<dbReference type="Pfam" id="PF02839">
    <property type="entry name" value="CBM_5_12"/>
    <property type="match status" value="1"/>
</dbReference>
<sequence length="473" mass="47048">MKSCTLLRFLLAAASFASACAASDNDAAHLTAEQCASAPAWTERAAFSAGDVVEFGGAYYRCVQGHTSEPGWTPPAVPALWTPGTCKGGDPDPGDSGDGGGGPGGGDTGSGGGGNGSGGTSSGGGDDTGNGGGGAGGGDGGGGNGNGALLFGPYKDTGVNMNWNTNVISTKVSGTQTVFTDDLKAAGGNVVSLAFATGECGNERWGDVPGAAMAAANVPVLEAAGVDYILSTGGAAGSFTCGSDAGFATFLDRWAGPHLIGVDLDIEAGQSPQVIAALVQRLEAAHAAYPDLRFSLTVATLANNEGASTARSLGSNIGSSLNVLGDTAMAAVADVFGFDGSAETWPSYVTVNLMTMNYGSPGPGVCVVSGGQCDMGQSAIQAAYNLHDHFGVPYANIELTPMIGGNDVRGELYTLTDVDETAAFARSQGLAGVHYWSYDRDVDCPIGAASPVCNSLGNAGTRGFLARFLAAGL</sequence>
<dbReference type="InterPro" id="IPR017853">
    <property type="entry name" value="GH"/>
</dbReference>
<dbReference type="Gene3D" id="3.20.20.80">
    <property type="entry name" value="Glycosidases"/>
    <property type="match status" value="1"/>
</dbReference>
<dbReference type="CDD" id="cd12214">
    <property type="entry name" value="ChiA1_BD"/>
    <property type="match status" value="1"/>
</dbReference>
<protein>
    <submittedName>
        <fullName evidence="5">Glycosyl hydrolase</fullName>
    </submittedName>
</protein>
<feature type="chain" id="PRO_5045368357" evidence="3">
    <location>
        <begin position="22"/>
        <end position="473"/>
    </location>
</feature>
<feature type="signal peptide" evidence="3">
    <location>
        <begin position="1"/>
        <end position="21"/>
    </location>
</feature>
<dbReference type="PANTHER" id="PTHR42976">
    <property type="entry name" value="BIFUNCTIONAL CHITINASE/LYSOZYME-RELATED"/>
    <property type="match status" value="1"/>
</dbReference>
<gene>
    <name evidence="5" type="ORF">POL72_15675</name>
</gene>
<feature type="region of interest" description="Disordered" evidence="2">
    <location>
        <begin position="70"/>
        <end position="139"/>
    </location>
</feature>
<organism evidence="5 6">
    <name type="scientific">Sorangium atrum</name>
    <dbReference type="NCBI Taxonomy" id="2995308"/>
    <lineage>
        <taxon>Bacteria</taxon>
        <taxon>Pseudomonadati</taxon>
        <taxon>Myxococcota</taxon>
        <taxon>Polyangia</taxon>
        <taxon>Polyangiales</taxon>
        <taxon>Polyangiaceae</taxon>
        <taxon>Sorangium</taxon>
    </lineage>
</organism>
<evidence type="ECO:0000313" key="6">
    <source>
        <dbReference type="Proteomes" id="UP001217485"/>
    </source>
</evidence>
<evidence type="ECO:0000313" key="5">
    <source>
        <dbReference type="EMBL" id="MDC0679183.1"/>
    </source>
</evidence>
<dbReference type="GO" id="GO:0016787">
    <property type="term" value="F:hydrolase activity"/>
    <property type="evidence" value="ECO:0007669"/>
    <property type="project" value="UniProtKB-KW"/>
</dbReference>
<evidence type="ECO:0000256" key="3">
    <source>
        <dbReference type="SAM" id="SignalP"/>
    </source>
</evidence>
<dbReference type="RefSeq" id="WP_272096131.1">
    <property type="nucleotide sequence ID" value="NZ_JAQNDK010000002.1"/>
</dbReference>
<dbReference type="PROSITE" id="PS51257">
    <property type="entry name" value="PROKAR_LIPOPROTEIN"/>
    <property type="match status" value="1"/>
</dbReference>
<evidence type="ECO:0000256" key="1">
    <source>
        <dbReference type="ARBA" id="ARBA00022801"/>
    </source>
</evidence>
<feature type="compositionally biased region" description="Gly residues" evidence="2">
    <location>
        <begin position="96"/>
        <end position="139"/>
    </location>
</feature>
<evidence type="ECO:0000256" key="2">
    <source>
        <dbReference type="SAM" id="MobiDB-lite"/>
    </source>
</evidence>
<keyword evidence="6" id="KW-1185">Reference proteome</keyword>